<feature type="compositionally biased region" description="Basic and acidic residues" evidence="1">
    <location>
        <begin position="56"/>
        <end position="66"/>
    </location>
</feature>
<evidence type="ECO:0000256" key="1">
    <source>
        <dbReference type="SAM" id="MobiDB-lite"/>
    </source>
</evidence>
<dbReference type="Proteomes" id="UP000017548">
    <property type="component" value="Unassembled WGS sequence"/>
</dbReference>
<name>A0ABN0PK46_9GAMM</name>
<sequence>MLDAELLTMNSLLNALNLNRSSVADAYGLSSKKTDTSKTDTSNTKSSTDANSSSKDTSKTETKPSDEIALSPRALRAQKIQAMSKDFFADGQFSVSDIPALVSRLQKDGILSDAQVERLSQNGINLPSQKPSKQSLQDFIDDELKSLAEKSPNSPMINTLVDAKNVLSNMDDAQSPVLAQKATKVFGQLTDYLNSNPTLSDSQKQLWQGLKSTMQVASSMGMQQSASGQLSSYLALAKR</sequence>
<evidence type="ECO:0000313" key="3">
    <source>
        <dbReference type="Proteomes" id="UP000017548"/>
    </source>
</evidence>
<organism evidence="2 3">
    <name type="scientific">Shewanella decolorationis S12</name>
    <dbReference type="NCBI Taxonomy" id="1353536"/>
    <lineage>
        <taxon>Bacteria</taxon>
        <taxon>Pseudomonadati</taxon>
        <taxon>Pseudomonadota</taxon>
        <taxon>Gammaproteobacteria</taxon>
        <taxon>Alteromonadales</taxon>
        <taxon>Shewanellaceae</taxon>
        <taxon>Shewanella</taxon>
    </lineage>
</organism>
<evidence type="ECO:0000313" key="2">
    <source>
        <dbReference type="EMBL" id="ESE40404.1"/>
    </source>
</evidence>
<feature type="compositionally biased region" description="Low complexity" evidence="1">
    <location>
        <begin position="39"/>
        <end position="55"/>
    </location>
</feature>
<proteinExistence type="predicted"/>
<reference evidence="2 3" key="1">
    <citation type="journal article" date="2013" name="Genome Announc.">
        <title>Draft Genome Sequence of Shewanella decolorationis S12, a Dye-Degrading Bacterium Isolated from a Wastewater Treatment Plant.</title>
        <authorList>
            <person name="Xu M."/>
            <person name="Fang Y."/>
            <person name="Liu J."/>
            <person name="Chen X."/>
            <person name="Sun G."/>
            <person name="Guo J."/>
            <person name="Hua Z."/>
            <person name="Tu Q."/>
            <person name="Wu L."/>
            <person name="Zhou J."/>
            <person name="Liu X."/>
        </authorList>
    </citation>
    <scope>NUCLEOTIDE SEQUENCE [LARGE SCALE GENOMIC DNA]</scope>
    <source>
        <strain evidence="2 3">S12</strain>
    </source>
</reference>
<protein>
    <submittedName>
        <fullName evidence="2">Uncharacterized protein</fullName>
    </submittedName>
</protein>
<gene>
    <name evidence="2" type="ORF">SHD_2854</name>
</gene>
<keyword evidence="3" id="KW-1185">Reference proteome</keyword>
<comment type="caution">
    <text evidence="2">The sequence shown here is derived from an EMBL/GenBank/DDBJ whole genome shotgun (WGS) entry which is preliminary data.</text>
</comment>
<accession>A0ABN0PK46</accession>
<dbReference type="EMBL" id="AXZL01000071">
    <property type="protein sequence ID" value="ESE40404.1"/>
    <property type="molecule type" value="Genomic_DNA"/>
</dbReference>
<feature type="region of interest" description="Disordered" evidence="1">
    <location>
        <begin position="28"/>
        <end position="69"/>
    </location>
</feature>